<dbReference type="RefSeq" id="WP_334659675.1">
    <property type="nucleotide sequence ID" value="NZ_JARULZ010000001.1"/>
</dbReference>
<evidence type="ECO:0000313" key="1">
    <source>
        <dbReference type="EMBL" id="MEH0636351.1"/>
    </source>
</evidence>
<protein>
    <recommendedName>
        <fullName evidence="3">ATPase AAA-type core domain-containing protein</fullName>
    </recommendedName>
</protein>
<keyword evidence="2" id="KW-1185">Reference proteome</keyword>
<sequence length="714" mass="80326">MNDSFNAKLVFVTGDQTVDWAVLPSSKYSSRNIDERLHVSVRLCWHKGGIFLLKYMIKDALGSRSAPTCAAKDPEPSRLSPYESGYNYSFAVFRKFHKRDNSHSENYRVDQYLGFRKNRDHHNVEFETGGLEKCKVLVIDDAALDFRKRRDHWLSLLPKREDPGEKPWVVLKMSHEIASGEFWEWLHKRLVNPRDWIREKLIVTTSVARLRDKGAEISRDLSWQRSAYDVLTEFSRPALSDLLDCPRLAISFGPSGALLIDKSGDSAIRQLIYNHEVMEGDWLRNHGDGMMFGYGSVLCASIVSELVACERCSPDLTAAVRRGLAAMQRLYDRGFTVKGRRNHPPEGEFTSPSVFSGEIEDHYVFSTVDLPRDPQHDMKECENLPIPGDLNDRNSPLFDIACRGKPALDSHLAKTPVAMVGDLLTADQEEIEGLHSICNIVGTYCSRGRDLLKSKPLAVAVFGAPGSGKGYTVEQLAKQWSDKDVIRPLTFNLSQFSSPRELVGALHQIRDVALAGKVPLAMWDEFDSSLDGTPLGWLRYFLGPIQDGKFQQEDTIHLIGPSIFMFAGGTSHSYEEFSNKVSDAGPETKASDFLSRLRGFIDIAGIDSEMRGQRPSKQVMLRRVLLLNSLFRKYEVAKDENNAYMVDPGILHAFLEVPEYEHGARSVEAIIQMSRRGMGDPFERIALPSLAQLNMHVGGNAFLKAMREHRDASA</sequence>
<name>A0ABU8AST7_9ACTN</name>
<gene>
    <name evidence="1" type="ORF">QBA35_23985</name>
</gene>
<dbReference type="SUPFAM" id="SSF52540">
    <property type="entry name" value="P-loop containing nucleoside triphosphate hydrolases"/>
    <property type="match status" value="1"/>
</dbReference>
<comment type="caution">
    <text evidence="1">The sequence shown here is derived from an EMBL/GenBank/DDBJ whole genome shotgun (WGS) entry which is preliminary data.</text>
</comment>
<dbReference type="EMBL" id="JARULZ010000001">
    <property type="protein sequence ID" value="MEH0636351.1"/>
    <property type="molecule type" value="Genomic_DNA"/>
</dbReference>
<dbReference type="InterPro" id="IPR027417">
    <property type="entry name" value="P-loop_NTPase"/>
</dbReference>
<evidence type="ECO:0008006" key="3">
    <source>
        <dbReference type="Google" id="ProtNLM"/>
    </source>
</evidence>
<accession>A0ABU8AST7</accession>
<organism evidence="1 2">
    <name type="scientific">Streptomyces bottropensis</name>
    <dbReference type="NCBI Taxonomy" id="42235"/>
    <lineage>
        <taxon>Bacteria</taxon>
        <taxon>Bacillati</taxon>
        <taxon>Actinomycetota</taxon>
        <taxon>Actinomycetes</taxon>
        <taxon>Kitasatosporales</taxon>
        <taxon>Streptomycetaceae</taxon>
        <taxon>Streptomyces</taxon>
    </lineage>
</organism>
<dbReference type="Proteomes" id="UP001310290">
    <property type="component" value="Unassembled WGS sequence"/>
</dbReference>
<proteinExistence type="predicted"/>
<reference evidence="1" key="1">
    <citation type="submission" date="2023-04" db="EMBL/GenBank/DDBJ databases">
        <title>Genomic diversity of scab-causing Streptomyces spp. in the province of Quebec, Canada.</title>
        <authorList>
            <person name="Biessy A."/>
            <person name="Cadieux M."/>
            <person name="Ciotola M."/>
            <person name="Filion M."/>
        </authorList>
    </citation>
    <scope>NUCLEOTIDE SEQUENCE</scope>
    <source>
        <strain evidence="1">B21-115</strain>
    </source>
</reference>
<evidence type="ECO:0000313" key="2">
    <source>
        <dbReference type="Proteomes" id="UP001310290"/>
    </source>
</evidence>